<gene>
    <name evidence="1" type="ORF">SAMN05216354_2469</name>
</gene>
<protein>
    <recommendedName>
        <fullName evidence="3">Lipoprotein</fullName>
    </recommendedName>
</protein>
<dbReference type="AlphaFoldDB" id="A0A1H5WSK0"/>
<dbReference type="RefSeq" id="WP_036909976.1">
    <property type="nucleotide sequence ID" value="NZ_FNUV01000007.1"/>
</dbReference>
<reference evidence="1 2" key="1">
    <citation type="submission" date="2016-10" db="EMBL/GenBank/DDBJ databases">
        <authorList>
            <person name="de Groot N.N."/>
        </authorList>
    </citation>
    <scope>NUCLEOTIDE SEQUENCE [LARGE SCALE GENOMIC DNA]</scope>
    <source>
        <strain evidence="1 2">AR32</strain>
    </source>
</reference>
<proteinExistence type="predicted"/>
<accession>A0A1H5WSK0</accession>
<evidence type="ECO:0000313" key="1">
    <source>
        <dbReference type="EMBL" id="SEG02394.1"/>
    </source>
</evidence>
<dbReference type="PROSITE" id="PS51257">
    <property type="entry name" value="PROKAR_LIPOPROTEIN"/>
    <property type="match status" value="1"/>
</dbReference>
<evidence type="ECO:0000313" key="2">
    <source>
        <dbReference type="Proteomes" id="UP000236735"/>
    </source>
</evidence>
<dbReference type="GeneID" id="32573554"/>
<sequence length="128" mass="14289">MKQILNICIFILLTTVLTGCHQEQTDYHTVARVTLDIPDTINVIQIQGTLTLQSLNTTLNTSTADMSGNTFETTVLRGAYKVDVTGMVKYTGLDGAIRTRHYRAHSDYKPFADMPLSKTELPIILLEE</sequence>
<name>A0A1H5WSK0_XYLRU</name>
<dbReference type="Proteomes" id="UP000236735">
    <property type="component" value="Unassembled WGS sequence"/>
</dbReference>
<dbReference type="EMBL" id="FNUV01000007">
    <property type="protein sequence ID" value="SEG02394.1"/>
    <property type="molecule type" value="Genomic_DNA"/>
</dbReference>
<evidence type="ECO:0008006" key="3">
    <source>
        <dbReference type="Google" id="ProtNLM"/>
    </source>
</evidence>
<organism evidence="1 2">
    <name type="scientific">Xylanibacter ruminicola</name>
    <name type="common">Prevotella ruminicola</name>
    <dbReference type="NCBI Taxonomy" id="839"/>
    <lineage>
        <taxon>Bacteria</taxon>
        <taxon>Pseudomonadati</taxon>
        <taxon>Bacteroidota</taxon>
        <taxon>Bacteroidia</taxon>
        <taxon>Bacteroidales</taxon>
        <taxon>Prevotellaceae</taxon>
        <taxon>Xylanibacter</taxon>
    </lineage>
</organism>